<keyword evidence="6" id="KW-0274">FAD</keyword>
<dbReference type="EMBL" id="NKHF01000022">
    <property type="protein sequence ID" value="PCK32963.1"/>
    <property type="molecule type" value="Genomic_DNA"/>
</dbReference>
<dbReference type="InterPro" id="IPR001709">
    <property type="entry name" value="Flavoprot_Pyr_Nucl_cyt_Rdtase"/>
</dbReference>
<evidence type="ECO:0000256" key="3">
    <source>
        <dbReference type="ARBA" id="ARBA00013223"/>
    </source>
</evidence>
<comment type="similarity">
    <text evidence="2">Belongs to the ferredoxin--NADP reductase type 1 family.</text>
</comment>
<dbReference type="GO" id="GO:0000166">
    <property type="term" value="F:nucleotide binding"/>
    <property type="evidence" value="ECO:0007669"/>
    <property type="project" value="UniProtKB-KW"/>
</dbReference>
<dbReference type="Proteomes" id="UP000228621">
    <property type="component" value="Unassembled WGS sequence"/>
</dbReference>
<dbReference type="EC" id="1.18.1.2" evidence="3"/>
<dbReference type="InterPro" id="IPR017938">
    <property type="entry name" value="Riboflavin_synthase-like_b-brl"/>
</dbReference>
<dbReference type="RefSeq" id="WP_099640862.1">
    <property type="nucleotide sequence ID" value="NZ_JAQPZX010000001.1"/>
</dbReference>
<feature type="domain" description="FAD-binding FR-type" evidence="11">
    <location>
        <begin position="2"/>
        <end position="101"/>
    </location>
</feature>
<evidence type="ECO:0000256" key="1">
    <source>
        <dbReference type="ARBA" id="ARBA00001974"/>
    </source>
</evidence>
<evidence type="ECO:0000256" key="5">
    <source>
        <dbReference type="ARBA" id="ARBA00022741"/>
    </source>
</evidence>
<organism evidence="12 13">
    <name type="scientific">Pseudoalteromonas piscicida</name>
    <dbReference type="NCBI Taxonomy" id="43662"/>
    <lineage>
        <taxon>Bacteria</taxon>
        <taxon>Pseudomonadati</taxon>
        <taxon>Pseudomonadota</taxon>
        <taxon>Gammaproteobacteria</taxon>
        <taxon>Alteromonadales</taxon>
        <taxon>Pseudoalteromonadaceae</taxon>
        <taxon>Pseudoalteromonas</taxon>
    </lineage>
</organism>
<keyword evidence="5" id="KW-0547">Nucleotide-binding</keyword>
<keyword evidence="13" id="KW-1185">Reference proteome</keyword>
<evidence type="ECO:0000256" key="7">
    <source>
        <dbReference type="ARBA" id="ARBA00022857"/>
    </source>
</evidence>
<evidence type="ECO:0000259" key="11">
    <source>
        <dbReference type="PROSITE" id="PS51384"/>
    </source>
</evidence>
<comment type="catalytic activity">
    <reaction evidence="10">
        <text>2 reduced [2Fe-2S]-[ferredoxin] + NADP(+) + H(+) = 2 oxidized [2Fe-2S]-[ferredoxin] + NADPH</text>
        <dbReference type="Rhea" id="RHEA:20125"/>
        <dbReference type="Rhea" id="RHEA-COMP:10000"/>
        <dbReference type="Rhea" id="RHEA-COMP:10001"/>
        <dbReference type="ChEBI" id="CHEBI:15378"/>
        <dbReference type="ChEBI" id="CHEBI:33737"/>
        <dbReference type="ChEBI" id="CHEBI:33738"/>
        <dbReference type="ChEBI" id="CHEBI:57783"/>
        <dbReference type="ChEBI" id="CHEBI:58349"/>
        <dbReference type="EC" id="1.18.1.2"/>
    </reaction>
</comment>
<evidence type="ECO:0000313" key="13">
    <source>
        <dbReference type="Proteomes" id="UP000228621"/>
    </source>
</evidence>
<dbReference type="InterPro" id="IPR017927">
    <property type="entry name" value="FAD-bd_FR_type"/>
</dbReference>
<dbReference type="GO" id="GO:0004324">
    <property type="term" value="F:ferredoxin-NADP+ reductase activity"/>
    <property type="evidence" value="ECO:0007669"/>
    <property type="project" value="UniProtKB-EC"/>
</dbReference>
<dbReference type="Pfam" id="PF00175">
    <property type="entry name" value="NAD_binding_1"/>
    <property type="match status" value="1"/>
</dbReference>
<dbReference type="Pfam" id="PF00970">
    <property type="entry name" value="FAD_binding_6"/>
    <property type="match status" value="1"/>
</dbReference>
<evidence type="ECO:0000256" key="8">
    <source>
        <dbReference type="ARBA" id="ARBA00023002"/>
    </source>
</evidence>
<dbReference type="InterPro" id="IPR051930">
    <property type="entry name" value="FNR_type-1"/>
</dbReference>
<dbReference type="Gene3D" id="3.40.50.80">
    <property type="entry name" value="Nucleotide-binding domain of ferredoxin-NADP reductase (FNR) module"/>
    <property type="match status" value="1"/>
</dbReference>
<name>A0A2A5JU17_PSEO7</name>
<protein>
    <recommendedName>
        <fullName evidence="3">ferredoxin--NADP(+) reductase</fullName>
        <ecNumber evidence="3">1.18.1.2</ecNumber>
    </recommendedName>
</protein>
<dbReference type="PANTHER" id="PTHR47878">
    <property type="entry name" value="OXIDOREDUCTASE FAD/NAD(P)-BINDING DOMAIN PROTEIN"/>
    <property type="match status" value="1"/>
</dbReference>
<dbReference type="SUPFAM" id="SSF63380">
    <property type="entry name" value="Riboflavin synthase domain-like"/>
    <property type="match status" value="1"/>
</dbReference>
<dbReference type="GO" id="GO:0034599">
    <property type="term" value="P:cellular response to oxidative stress"/>
    <property type="evidence" value="ECO:0007669"/>
    <property type="project" value="TreeGrafter"/>
</dbReference>
<evidence type="ECO:0000256" key="9">
    <source>
        <dbReference type="ARBA" id="ARBA00034078"/>
    </source>
</evidence>
<dbReference type="GO" id="GO:0042167">
    <property type="term" value="P:heme catabolic process"/>
    <property type="evidence" value="ECO:0007669"/>
    <property type="project" value="TreeGrafter"/>
</dbReference>
<evidence type="ECO:0000256" key="4">
    <source>
        <dbReference type="ARBA" id="ARBA00022630"/>
    </source>
</evidence>
<dbReference type="SUPFAM" id="SSF52343">
    <property type="entry name" value="Ferredoxin reductase-like, C-terminal NADP-linked domain"/>
    <property type="match status" value="1"/>
</dbReference>
<evidence type="ECO:0000256" key="6">
    <source>
        <dbReference type="ARBA" id="ARBA00022827"/>
    </source>
</evidence>
<keyword evidence="7" id="KW-0521">NADP</keyword>
<dbReference type="InterPro" id="IPR039261">
    <property type="entry name" value="FNR_nucleotide-bd"/>
</dbReference>
<dbReference type="PRINTS" id="PR00410">
    <property type="entry name" value="PHEHYDRXLASE"/>
</dbReference>
<dbReference type="CDD" id="cd06195">
    <property type="entry name" value="FNR1"/>
    <property type="match status" value="1"/>
</dbReference>
<dbReference type="AlphaFoldDB" id="A0A2A5JU17"/>
<dbReference type="PANTHER" id="PTHR47878:SF1">
    <property type="entry name" value="FLAVODOXIN_FERREDOXIN--NADP REDUCTASE"/>
    <property type="match status" value="1"/>
</dbReference>
<gene>
    <name evidence="12" type="ORF">CEX98_04165</name>
</gene>
<dbReference type="InterPro" id="IPR008333">
    <property type="entry name" value="Cbr1-like_FAD-bd_dom"/>
</dbReference>
<comment type="cofactor">
    <cofactor evidence="1">
        <name>FAD</name>
        <dbReference type="ChEBI" id="CHEBI:57692"/>
    </cofactor>
</comment>
<dbReference type="OrthoDB" id="9784483at2"/>
<proteinExistence type="inferred from homology"/>
<comment type="cofactor">
    <cofactor evidence="9">
        <name>[2Fe-2S] cluster</name>
        <dbReference type="ChEBI" id="CHEBI:190135"/>
    </cofactor>
</comment>
<dbReference type="PRINTS" id="PR00371">
    <property type="entry name" value="FPNCR"/>
</dbReference>
<evidence type="ECO:0000256" key="10">
    <source>
        <dbReference type="ARBA" id="ARBA00047776"/>
    </source>
</evidence>
<evidence type="ECO:0000256" key="2">
    <source>
        <dbReference type="ARBA" id="ARBA00008312"/>
    </source>
</evidence>
<reference evidence="13" key="1">
    <citation type="journal article" date="2019" name="Genome Announc.">
        <title>Draft Genome Sequence of Pseudoalteromonas piscicida Strain 36Y ROTHPW, an Hypersaline Seawater Isolate from the South Coast of Sonora, Mexico.</title>
        <authorList>
            <person name="Sanchez-Diaz R."/>
            <person name="Molina-Garza Z.J."/>
            <person name="Cruz-Suarez L.E."/>
            <person name="Selvin J."/>
            <person name="Kiran G.S."/>
            <person name="Ibarra-Gamez J.C."/>
            <person name="Gomez-Gil B."/>
            <person name="Galaviz-Silva L."/>
        </authorList>
    </citation>
    <scope>NUCLEOTIDE SEQUENCE [LARGE SCALE GENOMIC DNA]</scope>
    <source>
        <strain evidence="13">36Y_RITHPW</strain>
    </source>
</reference>
<evidence type="ECO:0000313" key="12">
    <source>
        <dbReference type="EMBL" id="PCK32963.1"/>
    </source>
</evidence>
<comment type="caution">
    <text evidence="12">The sequence shown here is derived from an EMBL/GenBank/DDBJ whole genome shotgun (WGS) entry which is preliminary data.</text>
</comment>
<sequence length="246" mass="27956">MSQWVTGEIVEIIHWTDTLFSIKFIADIAPFKAGQYTKISLQRDGKRVARAYSFVNSPESDLHEILLVEVKEGLLTPPLHQLKVGDEIEVAKQANGFFTLDELPQCDTLWMISTGTAIGPFLSMLMEGSVWQQIEQVILIHGVRLNNDLCYRAELESLQNNQPKFTYVPLITREQPQVGLSGRVTELIDNGALLTHLEFDDFPKNSHFMLCGNPEMVKALSSQLQNRGYARHRRAKPGQITVEQYW</sequence>
<dbReference type="InterPro" id="IPR033892">
    <property type="entry name" value="FNR_bac"/>
</dbReference>
<dbReference type="PROSITE" id="PS51384">
    <property type="entry name" value="FAD_FR"/>
    <property type="match status" value="1"/>
</dbReference>
<dbReference type="Gene3D" id="2.40.30.10">
    <property type="entry name" value="Translation factors"/>
    <property type="match status" value="1"/>
</dbReference>
<keyword evidence="8" id="KW-0560">Oxidoreductase</keyword>
<keyword evidence="4" id="KW-0285">Flavoprotein</keyword>
<accession>A0A2A5JU17</accession>
<dbReference type="InterPro" id="IPR001433">
    <property type="entry name" value="OxRdtase_FAD/NAD-bd"/>
</dbReference>